<evidence type="ECO:0000256" key="3">
    <source>
        <dbReference type="ARBA" id="ARBA00022448"/>
    </source>
</evidence>
<dbReference type="CDD" id="cd06261">
    <property type="entry name" value="TM_PBP2"/>
    <property type="match status" value="1"/>
</dbReference>
<feature type="transmembrane region" description="Helical" evidence="7">
    <location>
        <begin position="239"/>
        <end position="256"/>
    </location>
</feature>
<feature type="transmembrane region" description="Helical" evidence="7">
    <location>
        <begin position="20"/>
        <end position="37"/>
    </location>
</feature>
<feature type="domain" description="ABC transmembrane type-1" evidence="8">
    <location>
        <begin position="78"/>
        <end position="260"/>
    </location>
</feature>
<protein>
    <submittedName>
        <fullName evidence="9">Phosphonate transport system permease protein</fullName>
    </submittedName>
</protein>
<dbReference type="Pfam" id="PF00528">
    <property type="entry name" value="BPD_transp_1"/>
    <property type="match status" value="1"/>
</dbReference>
<dbReference type="InterPro" id="IPR035906">
    <property type="entry name" value="MetI-like_sf"/>
</dbReference>
<dbReference type="PANTHER" id="PTHR30043">
    <property type="entry name" value="PHOSPHONATES TRANSPORT SYSTEM PERMEASE PROTEIN"/>
    <property type="match status" value="1"/>
</dbReference>
<feature type="transmembrane region" description="Helical" evidence="7">
    <location>
        <begin position="49"/>
        <end position="69"/>
    </location>
</feature>
<feature type="transmembrane region" description="Helical" evidence="7">
    <location>
        <begin position="215"/>
        <end position="233"/>
    </location>
</feature>
<keyword evidence="5 7" id="KW-1133">Transmembrane helix</keyword>
<comment type="similarity">
    <text evidence="7">Belongs to the binding-protein-dependent transport system permease family.</text>
</comment>
<evidence type="ECO:0000313" key="9">
    <source>
        <dbReference type="EMBL" id="SDB83538.1"/>
    </source>
</evidence>
<evidence type="ECO:0000256" key="7">
    <source>
        <dbReference type="RuleBase" id="RU363032"/>
    </source>
</evidence>
<feature type="transmembrane region" description="Helical" evidence="7">
    <location>
        <begin position="188"/>
        <end position="208"/>
    </location>
</feature>
<dbReference type="GO" id="GO:0005886">
    <property type="term" value="C:plasma membrane"/>
    <property type="evidence" value="ECO:0007669"/>
    <property type="project" value="UniProtKB-SubCell"/>
</dbReference>
<evidence type="ECO:0000313" key="10">
    <source>
        <dbReference type="Proteomes" id="UP000242949"/>
    </source>
</evidence>
<gene>
    <name evidence="9" type="ORF">SAMN05421734_101320</name>
</gene>
<dbReference type="PROSITE" id="PS50928">
    <property type="entry name" value="ABC_TM1"/>
    <property type="match status" value="1"/>
</dbReference>
<dbReference type="AlphaFoldDB" id="A0A1G6GNL1"/>
<dbReference type="EMBL" id="FMYI01000001">
    <property type="protein sequence ID" value="SDB83538.1"/>
    <property type="molecule type" value="Genomic_DNA"/>
</dbReference>
<keyword evidence="6 7" id="KW-0472">Membrane</keyword>
<evidence type="ECO:0000256" key="6">
    <source>
        <dbReference type="ARBA" id="ARBA00023136"/>
    </source>
</evidence>
<dbReference type="OrthoDB" id="8557224at2"/>
<dbReference type="InterPro" id="IPR005769">
    <property type="entry name" value="PhnE/PtxC"/>
</dbReference>
<accession>A0A1G6GNL1</accession>
<comment type="subcellular location">
    <subcellularLocation>
        <location evidence="2">Cell envelope</location>
    </subcellularLocation>
    <subcellularLocation>
        <location evidence="7">Cell membrane</location>
        <topology evidence="7">Multi-pass membrane protein</topology>
    </subcellularLocation>
    <subcellularLocation>
        <location evidence="1">Membrane</location>
        <topology evidence="1">Multi-pass membrane protein</topology>
    </subcellularLocation>
</comment>
<dbReference type="Proteomes" id="UP000242949">
    <property type="component" value="Unassembled WGS sequence"/>
</dbReference>
<dbReference type="GO" id="GO:0030313">
    <property type="term" value="C:cell envelope"/>
    <property type="evidence" value="ECO:0007669"/>
    <property type="project" value="UniProtKB-SubCell"/>
</dbReference>
<dbReference type="Gene3D" id="1.10.3720.10">
    <property type="entry name" value="MetI-like"/>
    <property type="match status" value="1"/>
</dbReference>
<organism evidence="9 10">
    <name type="scientific">Pelagirhabdus alkalitolerans</name>
    <dbReference type="NCBI Taxonomy" id="1612202"/>
    <lineage>
        <taxon>Bacteria</taxon>
        <taxon>Bacillati</taxon>
        <taxon>Bacillota</taxon>
        <taxon>Bacilli</taxon>
        <taxon>Bacillales</taxon>
        <taxon>Bacillaceae</taxon>
        <taxon>Pelagirhabdus</taxon>
    </lineage>
</organism>
<evidence type="ECO:0000256" key="5">
    <source>
        <dbReference type="ARBA" id="ARBA00022989"/>
    </source>
</evidence>
<evidence type="ECO:0000259" key="8">
    <source>
        <dbReference type="PROSITE" id="PS50928"/>
    </source>
</evidence>
<feature type="transmembrane region" description="Helical" evidence="7">
    <location>
        <begin position="81"/>
        <end position="102"/>
    </location>
</feature>
<keyword evidence="4 7" id="KW-0812">Transmembrane</keyword>
<dbReference type="InterPro" id="IPR000515">
    <property type="entry name" value="MetI-like"/>
</dbReference>
<reference evidence="10" key="1">
    <citation type="submission" date="2016-09" db="EMBL/GenBank/DDBJ databases">
        <authorList>
            <person name="Varghese N."/>
            <person name="Submissions S."/>
        </authorList>
    </citation>
    <scope>NUCLEOTIDE SEQUENCE [LARGE SCALE GENOMIC DNA]</scope>
    <source>
        <strain evidence="10">S5</strain>
    </source>
</reference>
<dbReference type="PANTHER" id="PTHR30043:SF8">
    <property type="entry name" value="ABC TRANSPORTER, PERMEASE PROTEIN CC0363, PUTATIVE-RELATED"/>
    <property type="match status" value="1"/>
</dbReference>
<sequence length="270" mass="29324">MSTLTAVEKQLHSEPDHRRYTIVLMAILSGLMIWSVSDLSVALDERGMIIARNILTGLVNPDLAFLFSLTNQGVFYLLMETIAIAFLGTILGAFLAVPLAFLSASNIVPKPISGLTRMLLIVIRTIPSLVYGLMLIRVTGPGPFAGVLTIGITSIGMLAKLYVDAIEDLDIKVLESMTSMGCTVFEKIRFGILPQLFSLFLSVMIYRFDMNMREASILGLVGAGGIGAPLIFAMQGYRWSQVGSILIGLVVLILIIETVSNKLRTKLVNG</sequence>
<dbReference type="NCBIfam" id="TIGR01097">
    <property type="entry name" value="PhnE"/>
    <property type="match status" value="1"/>
</dbReference>
<dbReference type="RefSeq" id="WP_090792266.1">
    <property type="nucleotide sequence ID" value="NZ_FMYI01000001.1"/>
</dbReference>
<proteinExistence type="inferred from homology"/>
<evidence type="ECO:0000256" key="2">
    <source>
        <dbReference type="ARBA" id="ARBA00004196"/>
    </source>
</evidence>
<feature type="transmembrane region" description="Helical" evidence="7">
    <location>
        <begin position="143"/>
        <end position="163"/>
    </location>
</feature>
<dbReference type="STRING" id="1612202.SAMN05421734_101320"/>
<evidence type="ECO:0000256" key="4">
    <source>
        <dbReference type="ARBA" id="ARBA00022692"/>
    </source>
</evidence>
<keyword evidence="10" id="KW-1185">Reference proteome</keyword>
<dbReference type="SUPFAM" id="SSF161098">
    <property type="entry name" value="MetI-like"/>
    <property type="match status" value="1"/>
</dbReference>
<keyword evidence="3 7" id="KW-0813">Transport</keyword>
<dbReference type="GO" id="GO:0015416">
    <property type="term" value="F:ABC-type phosphonate transporter activity"/>
    <property type="evidence" value="ECO:0007669"/>
    <property type="project" value="InterPro"/>
</dbReference>
<name>A0A1G6GNL1_9BACI</name>
<evidence type="ECO:0000256" key="1">
    <source>
        <dbReference type="ARBA" id="ARBA00004141"/>
    </source>
</evidence>
<feature type="transmembrane region" description="Helical" evidence="7">
    <location>
        <begin position="114"/>
        <end position="136"/>
    </location>
</feature>